<organism evidence="2 3">
    <name type="scientific">Paxillus rubicundulus Ve08.2h10</name>
    <dbReference type="NCBI Taxonomy" id="930991"/>
    <lineage>
        <taxon>Eukaryota</taxon>
        <taxon>Fungi</taxon>
        <taxon>Dikarya</taxon>
        <taxon>Basidiomycota</taxon>
        <taxon>Agaricomycotina</taxon>
        <taxon>Agaricomycetes</taxon>
        <taxon>Agaricomycetidae</taxon>
        <taxon>Boletales</taxon>
        <taxon>Paxilineae</taxon>
        <taxon>Paxillaceae</taxon>
        <taxon>Paxillus</taxon>
    </lineage>
</organism>
<evidence type="ECO:0000313" key="3">
    <source>
        <dbReference type="Proteomes" id="UP000054538"/>
    </source>
</evidence>
<proteinExistence type="predicted"/>
<dbReference type="EMBL" id="KN826732">
    <property type="protein sequence ID" value="KIK78042.1"/>
    <property type="molecule type" value="Genomic_DNA"/>
</dbReference>
<dbReference type="AlphaFoldDB" id="A0A0D0C4J7"/>
<dbReference type="InParanoid" id="A0A0D0C4J7"/>
<sequence>MISVLISRTQQTPMYPNSHLTPVTMQPPVAPDNAEMLTSTSLDPVSSNFEAPAQTLRHSTQQRTETHYMWMLHDSAGTHDGRGGE</sequence>
<name>A0A0D0C4J7_9AGAM</name>
<evidence type="ECO:0000256" key="1">
    <source>
        <dbReference type="SAM" id="MobiDB-lite"/>
    </source>
</evidence>
<evidence type="ECO:0000313" key="2">
    <source>
        <dbReference type="EMBL" id="KIK78042.1"/>
    </source>
</evidence>
<dbReference type="HOGENOM" id="CLU_2513294_0_0_1"/>
<feature type="compositionally biased region" description="Polar residues" evidence="1">
    <location>
        <begin position="36"/>
        <end position="47"/>
    </location>
</feature>
<feature type="compositionally biased region" description="Polar residues" evidence="1">
    <location>
        <begin position="1"/>
        <end position="24"/>
    </location>
</feature>
<feature type="region of interest" description="Disordered" evidence="1">
    <location>
        <begin position="1"/>
        <end position="47"/>
    </location>
</feature>
<reference evidence="2 3" key="1">
    <citation type="submission" date="2014-04" db="EMBL/GenBank/DDBJ databases">
        <authorList>
            <consortium name="DOE Joint Genome Institute"/>
            <person name="Kuo A."/>
            <person name="Kohler A."/>
            <person name="Jargeat P."/>
            <person name="Nagy L.G."/>
            <person name="Floudas D."/>
            <person name="Copeland A."/>
            <person name="Barry K.W."/>
            <person name="Cichocki N."/>
            <person name="Veneault-Fourrey C."/>
            <person name="LaButti K."/>
            <person name="Lindquist E.A."/>
            <person name="Lipzen A."/>
            <person name="Lundell T."/>
            <person name="Morin E."/>
            <person name="Murat C."/>
            <person name="Sun H."/>
            <person name="Tunlid A."/>
            <person name="Henrissat B."/>
            <person name="Grigoriev I.V."/>
            <person name="Hibbett D.S."/>
            <person name="Martin F."/>
            <person name="Nordberg H.P."/>
            <person name="Cantor M.N."/>
            <person name="Hua S.X."/>
        </authorList>
    </citation>
    <scope>NUCLEOTIDE SEQUENCE [LARGE SCALE GENOMIC DNA]</scope>
    <source>
        <strain evidence="2 3">Ve08.2h10</strain>
    </source>
</reference>
<protein>
    <submittedName>
        <fullName evidence="2">Unplaced genomic scaffold scaffold_1910, whole genome shotgun sequence</fullName>
    </submittedName>
</protein>
<keyword evidence="3" id="KW-1185">Reference proteome</keyword>
<accession>A0A0D0C4J7</accession>
<dbReference type="Proteomes" id="UP000054538">
    <property type="component" value="Unassembled WGS sequence"/>
</dbReference>
<gene>
    <name evidence="2" type="ORF">PAXRUDRAFT_834745</name>
</gene>
<reference evidence="3" key="2">
    <citation type="submission" date="2015-01" db="EMBL/GenBank/DDBJ databases">
        <title>Evolutionary Origins and Diversification of the Mycorrhizal Mutualists.</title>
        <authorList>
            <consortium name="DOE Joint Genome Institute"/>
            <consortium name="Mycorrhizal Genomics Consortium"/>
            <person name="Kohler A."/>
            <person name="Kuo A."/>
            <person name="Nagy L.G."/>
            <person name="Floudas D."/>
            <person name="Copeland A."/>
            <person name="Barry K.W."/>
            <person name="Cichocki N."/>
            <person name="Veneault-Fourrey C."/>
            <person name="LaButti K."/>
            <person name="Lindquist E.A."/>
            <person name="Lipzen A."/>
            <person name="Lundell T."/>
            <person name="Morin E."/>
            <person name="Murat C."/>
            <person name="Riley R."/>
            <person name="Ohm R."/>
            <person name="Sun H."/>
            <person name="Tunlid A."/>
            <person name="Henrissat B."/>
            <person name="Grigoriev I.V."/>
            <person name="Hibbett D.S."/>
            <person name="Martin F."/>
        </authorList>
    </citation>
    <scope>NUCLEOTIDE SEQUENCE [LARGE SCALE GENOMIC DNA]</scope>
    <source>
        <strain evidence="3">Ve08.2h10</strain>
    </source>
</reference>